<reference evidence="2" key="2">
    <citation type="submission" date="2013-12" db="EMBL/GenBank/DDBJ databases">
        <title>Evolution of pathogenesis and genome organization in the Tremellales.</title>
        <authorList>
            <person name="Cuomo C."/>
            <person name="Litvintseva A."/>
            <person name="Heitman J."/>
            <person name="Chen Y."/>
            <person name="Sun S."/>
            <person name="Springer D."/>
            <person name="Dromer F."/>
            <person name="Young S."/>
            <person name="Zeng Q."/>
            <person name="Chapman S."/>
            <person name="Gujja S."/>
            <person name="Saif S."/>
            <person name="Birren B."/>
        </authorList>
    </citation>
    <scope>NUCLEOTIDE SEQUENCE [LARGE SCALE GENOMIC DNA]</scope>
    <source>
        <strain evidence="2">CBS 10435</strain>
    </source>
</reference>
<accession>A0A1B9IKE1</accession>
<dbReference type="AlphaFoldDB" id="A0A1B9IKE1"/>
<dbReference type="EMBL" id="KV700091">
    <property type="protein sequence ID" value="OCF56138.1"/>
    <property type="molecule type" value="Genomic_DNA"/>
</dbReference>
<protein>
    <submittedName>
        <fullName evidence="1">Uncharacterized protein</fullName>
    </submittedName>
</protein>
<organism evidence="1 2">
    <name type="scientific">Kwoniella mangroviensis CBS 10435</name>
    <dbReference type="NCBI Taxonomy" id="1331196"/>
    <lineage>
        <taxon>Eukaryota</taxon>
        <taxon>Fungi</taxon>
        <taxon>Dikarya</taxon>
        <taxon>Basidiomycota</taxon>
        <taxon>Agaricomycotina</taxon>
        <taxon>Tremellomycetes</taxon>
        <taxon>Tremellales</taxon>
        <taxon>Cryptococcaceae</taxon>
        <taxon>Kwoniella</taxon>
    </lineage>
</organism>
<gene>
    <name evidence="1" type="ORF">L486_06079</name>
</gene>
<reference evidence="1 2" key="1">
    <citation type="submission" date="2013-07" db="EMBL/GenBank/DDBJ databases">
        <title>The Genome Sequence of Kwoniella mangroviensis CBS10435.</title>
        <authorList>
            <consortium name="The Broad Institute Genome Sequencing Platform"/>
            <person name="Cuomo C."/>
            <person name="Litvintseva A."/>
            <person name="Chen Y."/>
            <person name="Heitman J."/>
            <person name="Sun S."/>
            <person name="Springer D."/>
            <person name="Dromer F."/>
            <person name="Young S.K."/>
            <person name="Zeng Q."/>
            <person name="Gargeya S."/>
            <person name="Fitzgerald M."/>
            <person name="Abouelleil A."/>
            <person name="Alvarado L."/>
            <person name="Berlin A.M."/>
            <person name="Chapman S.B."/>
            <person name="Dewar J."/>
            <person name="Goldberg J."/>
            <person name="Griggs A."/>
            <person name="Gujja S."/>
            <person name="Hansen M."/>
            <person name="Howarth C."/>
            <person name="Imamovic A."/>
            <person name="Larimer J."/>
            <person name="McCowan C."/>
            <person name="Murphy C."/>
            <person name="Pearson M."/>
            <person name="Priest M."/>
            <person name="Roberts A."/>
            <person name="Saif S."/>
            <person name="Shea T."/>
            <person name="Sykes S."/>
            <person name="Wortman J."/>
            <person name="Nusbaum C."/>
            <person name="Birren B."/>
        </authorList>
    </citation>
    <scope>NUCLEOTIDE SEQUENCE [LARGE SCALE GENOMIC DNA]</scope>
    <source>
        <strain evidence="1 2">CBS 10435</strain>
    </source>
</reference>
<proteinExistence type="predicted"/>
<name>A0A1B9IKE1_9TREE</name>
<evidence type="ECO:0000313" key="1">
    <source>
        <dbReference type="EMBL" id="OCF56138.1"/>
    </source>
</evidence>
<evidence type="ECO:0000313" key="2">
    <source>
        <dbReference type="Proteomes" id="UP000092583"/>
    </source>
</evidence>
<dbReference type="Proteomes" id="UP000092583">
    <property type="component" value="Unassembled WGS sequence"/>
</dbReference>
<sequence>MLSIDSRSRRLGYSSKLPALMLPSTTAKNSPINQDLAALIWSQPHLRSIVYSYSSKGTLAKIATLCRSLFAEAVNVLYKDIHLATYKRMLKSVVSITRLRQLSHYASAVHKIRIDGTITNEYQELFNRFPNLRMIVSYDDTLRLIQHPSDSLSPYTISFRRAPRWHVSCSLLDKKLSLAQFTEEECPVPKEWKTSHRLASLDISYNRHDYNTSQADLERISITWKKNQGIFTILCDRLTLSFTTPGDWLNDIFIAMRRGDVRHRIFQEMNIHRITNCRNIDFTNGTDDKATLATIIENASFSVKKLIIGSSYLYSRSQTPPEDLGMNLVNFLKTFFQPDLRFTSAFRELVHLKHLTLRLGCYPSSIRDLSDLDMKIEAKLRLGKTPSASKSSDLFVSIYLSGMITPSTSPCSPINNLSSLWLVQC</sequence>
<keyword evidence="2" id="KW-1185">Reference proteome</keyword>